<dbReference type="SUPFAM" id="SSF51735">
    <property type="entry name" value="NAD(P)-binding Rossmann-fold domains"/>
    <property type="match status" value="1"/>
</dbReference>
<dbReference type="Pfam" id="PF01370">
    <property type="entry name" value="Epimerase"/>
    <property type="match status" value="1"/>
</dbReference>
<dbReference type="GO" id="GO:0005737">
    <property type="term" value="C:cytoplasm"/>
    <property type="evidence" value="ECO:0007669"/>
    <property type="project" value="TreeGrafter"/>
</dbReference>
<evidence type="ECO:0000313" key="3">
    <source>
        <dbReference type="Proteomes" id="UP000189935"/>
    </source>
</evidence>
<name>A0A1M6T912_9BRAD</name>
<dbReference type="RefSeq" id="WP_079539766.1">
    <property type="nucleotide sequence ID" value="NZ_LT670844.1"/>
</dbReference>
<reference evidence="2 3" key="1">
    <citation type="submission" date="2016-11" db="EMBL/GenBank/DDBJ databases">
        <authorList>
            <person name="Jaros S."/>
            <person name="Januszkiewicz K."/>
            <person name="Wedrychowicz H."/>
        </authorList>
    </citation>
    <scope>NUCLEOTIDE SEQUENCE [LARGE SCALE GENOMIC DNA]</scope>
    <source>
        <strain evidence="2 3">GAS499</strain>
    </source>
</reference>
<dbReference type="Gene3D" id="3.40.50.720">
    <property type="entry name" value="NAD(P)-binding Rossmann-like Domain"/>
    <property type="match status" value="1"/>
</dbReference>
<dbReference type="PANTHER" id="PTHR48079">
    <property type="entry name" value="PROTEIN YEEZ"/>
    <property type="match status" value="1"/>
</dbReference>
<dbReference type="InterPro" id="IPR036291">
    <property type="entry name" value="NAD(P)-bd_dom_sf"/>
</dbReference>
<dbReference type="AlphaFoldDB" id="A0A1M6T912"/>
<gene>
    <name evidence="2" type="ORF">SAMN05444159_3503</name>
</gene>
<protein>
    <submittedName>
        <fullName evidence="2">Dihydroflavonol-4-reductase</fullName>
    </submittedName>
</protein>
<dbReference type="InterPro" id="IPR051783">
    <property type="entry name" value="NAD(P)-dependent_oxidoreduct"/>
</dbReference>
<dbReference type="Proteomes" id="UP000189935">
    <property type="component" value="Chromosome I"/>
</dbReference>
<accession>A0A1M6T912</accession>
<dbReference type="InterPro" id="IPR001509">
    <property type="entry name" value="Epimerase_deHydtase"/>
</dbReference>
<dbReference type="EMBL" id="LT670844">
    <property type="protein sequence ID" value="SHK53238.1"/>
    <property type="molecule type" value="Genomic_DNA"/>
</dbReference>
<evidence type="ECO:0000259" key="1">
    <source>
        <dbReference type="Pfam" id="PF01370"/>
    </source>
</evidence>
<dbReference type="OrthoDB" id="9801785at2"/>
<dbReference type="GO" id="GO:0004029">
    <property type="term" value="F:aldehyde dehydrogenase (NAD+) activity"/>
    <property type="evidence" value="ECO:0007669"/>
    <property type="project" value="TreeGrafter"/>
</dbReference>
<dbReference type="PANTHER" id="PTHR48079:SF6">
    <property type="entry name" value="NAD(P)-BINDING DOMAIN-CONTAINING PROTEIN-RELATED"/>
    <property type="match status" value="1"/>
</dbReference>
<feature type="domain" description="NAD-dependent epimerase/dehydratase" evidence="1">
    <location>
        <begin position="4"/>
        <end position="228"/>
    </location>
</feature>
<sequence>MTRVLVTGGSGFIGQHLVSALVERNCTVRVLDLKPPTRALLEVQYVRGSVLDSAMVNEALDGVDQVYHLAGLPGMWLPQKNDFHAVNYGGTEVVISAARKRGIARFLHCSTESILFRRRPSEDFVTHNALPPADDMPGPYTRSKMLAERLATQAAASGFPVVIGCPTMPIGPHDHNLTPPAAMLRHFLDKRLQFYLDFIVNLVDVRDAATGLILAMERGQVGHRYVLGSECISLNEVLRLMARLSCRFSPLVPVPRRLAEMTAAVLEFIADHITRRPPSATAEGVRIASRATALSIEKAQRELGYAPRPVEPALRETIAHLLGAAGQNYGFSPATTSVY</sequence>
<evidence type="ECO:0000313" key="2">
    <source>
        <dbReference type="EMBL" id="SHK53238.1"/>
    </source>
</evidence>
<organism evidence="2 3">
    <name type="scientific">Bradyrhizobium lablabi</name>
    <dbReference type="NCBI Taxonomy" id="722472"/>
    <lineage>
        <taxon>Bacteria</taxon>
        <taxon>Pseudomonadati</taxon>
        <taxon>Pseudomonadota</taxon>
        <taxon>Alphaproteobacteria</taxon>
        <taxon>Hyphomicrobiales</taxon>
        <taxon>Nitrobacteraceae</taxon>
        <taxon>Bradyrhizobium</taxon>
    </lineage>
</organism>
<proteinExistence type="predicted"/>